<evidence type="ECO:0000256" key="3">
    <source>
        <dbReference type="ARBA" id="ARBA00022679"/>
    </source>
</evidence>
<keyword evidence="3 6" id="KW-0808">Transferase</keyword>
<dbReference type="EC" id="2.1.1.223" evidence="6"/>
<proteinExistence type="inferred from homology"/>
<evidence type="ECO:0000256" key="6">
    <source>
        <dbReference type="HAMAP-Rule" id="MF_01872"/>
    </source>
</evidence>
<dbReference type="GO" id="GO:0008033">
    <property type="term" value="P:tRNA processing"/>
    <property type="evidence" value="ECO:0007669"/>
    <property type="project" value="UniProtKB-UniRule"/>
</dbReference>
<dbReference type="InterPro" id="IPR022882">
    <property type="entry name" value="tRNA_adenine-N6_MeTrfase"/>
</dbReference>
<dbReference type="FunCoup" id="A0A263HAW8">
    <property type="interactions" value="22"/>
</dbReference>
<dbReference type="GO" id="GO:0005737">
    <property type="term" value="C:cytoplasm"/>
    <property type="evidence" value="ECO:0007669"/>
    <property type="project" value="UniProtKB-SubCell"/>
</dbReference>
<name>A0A263HAW8_9PAST</name>
<reference evidence="9 11" key="2">
    <citation type="submission" date="2018-06" db="EMBL/GenBank/DDBJ databases">
        <authorList>
            <consortium name="Pathogen Informatics"/>
            <person name="Doyle S."/>
        </authorList>
    </citation>
    <scope>NUCLEOTIDE SEQUENCE [LARGE SCALE GENOMIC DNA]</scope>
    <source>
        <strain evidence="9 11">NCTC10851</strain>
    </source>
</reference>
<protein>
    <recommendedName>
        <fullName evidence="6">tRNA1(Val) (adenine(37)-N6)-methyltransferase</fullName>
        <ecNumber evidence="6">2.1.1.223</ecNumber>
    </recommendedName>
    <alternativeName>
        <fullName evidence="6">tRNA m6A37 methyltransferase</fullName>
    </alternativeName>
</protein>
<evidence type="ECO:0000256" key="2">
    <source>
        <dbReference type="ARBA" id="ARBA00022603"/>
    </source>
</evidence>
<dbReference type="Proteomes" id="UP000254507">
    <property type="component" value="Unassembled WGS sequence"/>
</dbReference>
<keyword evidence="10" id="KW-1185">Reference proteome</keyword>
<comment type="subcellular location">
    <subcellularLocation>
        <location evidence="6">Cytoplasm</location>
    </subcellularLocation>
</comment>
<dbReference type="PANTHER" id="PTHR47739">
    <property type="entry name" value="TRNA1(VAL) (ADENINE(37)-N6)-METHYLTRANSFERASE"/>
    <property type="match status" value="1"/>
</dbReference>
<dbReference type="GO" id="GO:0016430">
    <property type="term" value="F:tRNA (adenine-N6)-methyltransferase activity"/>
    <property type="evidence" value="ECO:0007669"/>
    <property type="project" value="UniProtKB-UniRule"/>
</dbReference>
<evidence type="ECO:0000256" key="4">
    <source>
        <dbReference type="ARBA" id="ARBA00022691"/>
    </source>
</evidence>
<dbReference type="EMBL" id="UFSB01000001">
    <property type="protein sequence ID" value="SUU38150.1"/>
    <property type="molecule type" value="Genomic_DNA"/>
</dbReference>
<gene>
    <name evidence="9" type="primary">yfiC</name>
    <name evidence="8" type="ORF">CFY87_07685</name>
    <name evidence="9" type="ORF">NCTC10851_01946</name>
</gene>
<dbReference type="Pfam" id="PF05175">
    <property type="entry name" value="MTS"/>
    <property type="match status" value="1"/>
</dbReference>
<evidence type="ECO:0000313" key="10">
    <source>
        <dbReference type="Proteomes" id="UP000215738"/>
    </source>
</evidence>
<dbReference type="GO" id="GO:0032259">
    <property type="term" value="P:methylation"/>
    <property type="evidence" value="ECO:0007669"/>
    <property type="project" value="UniProtKB-KW"/>
</dbReference>
<keyword evidence="2 6" id="KW-0489">Methyltransferase</keyword>
<dbReference type="InParanoid" id="A0A263HAW8"/>
<sequence>MHQPKSGFRFKQFYVNHQCCAMKVGTDGILLGAWADITPGERLLDLGCGSGLIALMLAQRTSERARISALELDTDAFLQARENIQASPWAEKMALYHQDINDFCQKCGQKFDVIVSNPPYFPPAQPCASSQRALARYTQQSHAHWLQLAANCLSEQGQIHVILPVDAGETLIKQTALSCWRRCEVITKQGKTPQRLLLTFGLQPKPTQRSQLYIYNAENQYTDEFMQLTKAFYLKF</sequence>
<dbReference type="InterPro" id="IPR007848">
    <property type="entry name" value="Small_mtfrase_dom"/>
</dbReference>
<dbReference type="PROSITE" id="PS00092">
    <property type="entry name" value="N6_MTASE"/>
    <property type="match status" value="1"/>
</dbReference>
<dbReference type="Gene3D" id="3.40.50.150">
    <property type="entry name" value="Vaccinia Virus protein VP39"/>
    <property type="match status" value="1"/>
</dbReference>
<evidence type="ECO:0000256" key="5">
    <source>
        <dbReference type="ARBA" id="ARBA00022694"/>
    </source>
</evidence>
<dbReference type="EMBL" id="NLFK01000007">
    <property type="protein sequence ID" value="OZN24590.1"/>
    <property type="molecule type" value="Genomic_DNA"/>
</dbReference>
<comment type="catalytic activity">
    <reaction evidence="6">
        <text>adenosine(37) in tRNA1(Val) + S-adenosyl-L-methionine = N(6)-methyladenosine(37) in tRNA1(Val) + S-adenosyl-L-homocysteine + H(+)</text>
        <dbReference type="Rhea" id="RHEA:43160"/>
        <dbReference type="Rhea" id="RHEA-COMP:10369"/>
        <dbReference type="Rhea" id="RHEA-COMP:10370"/>
        <dbReference type="ChEBI" id="CHEBI:15378"/>
        <dbReference type="ChEBI" id="CHEBI:57856"/>
        <dbReference type="ChEBI" id="CHEBI:59789"/>
        <dbReference type="ChEBI" id="CHEBI:74411"/>
        <dbReference type="ChEBI" id="CHEBI:74449"/>
        <dbReference type="EC" id="2.1.1.223"/>
    </reaction>
</comment>
<evidence type="ECO:0000313" key="11">
    <source>
        <dbReference type="Proteomes" id="UP000254507"/>
    </source>
</evidence>
<keyword evidence="4 6" id="KW-0949">S-adenosyl-L-methionine</keyword>
<dbReference type="RefSeq" id="WP_094946629.1">
    <property type="nucleotide sequence ID" value="NZ_NLFK01000007.1"/>
</dbReference>
<keyword evidence="5 6" id="KW-0819">tRNA processing</keyword>
<comment type="similarity">
    <text evidence="6">Belongs to the methyltransferase superfamily. tRNA (adenine-N(6)-)-methyltransferase family.</text>
</comment>
<dbReference type="SUPFAM" id="SSF53335">
    <property type="entry name" value="S-adenosyl-L-methionine-dependent methyltransferases"/>
    <property type="match status" value="1"/>
</dbReference>
<dbReference type="PANTHER" id="PTHR47739:SF1">
    <property type="entry name" value="TRNA1(VAL) (ADENINE(37)-N6)-METHYLTRANSFERASE"/>
    <property type="match status" value="1"/>
</dbReference>
<evidence type="ECO:0000313" key="9">
    <source>
        <dbReference type="EMBL" id="SUU38150.1"/>
    </source>
</evidence>
<evidence type="ECO:0000259" key="7">
    <source>
        <dbReference type="Pfam" id="PF05175"/>
    </source>
</evidence>
<organism evidence="9 11">
    <name type="scientific">Actinobacillus seminis</name>
    <dbReference type="NCBI Taxonomy" id="722"/>
    <lineage>
        <taxon>Bacteria</taxon>
        <taxon>Pseudomonadati</taxon>
        <taxon>Pseudomonadota</taxon>
        <taxon>Gammaproteobacteria</taxon>
        <taxon>Pasteurellales</taxon>
        <taxon>Pasteurellaceae</taxon>
        <taxon>Actinobacillus</taxon>
    </lineage>
</organism>
<dbReference type="CDD" id="cd02440">
    <property type="entry name" value="AdoMet_MTases"/>
    <property type="match status" value="1"/>
</dbReference>
<feature type="domain" description="Methyltransferase small" evidence="7">
    <location>
        <begin position="39"/>
        <end position="123"/>
    </location>
</feature>
<dbReference type="OrthoDB" id="5383291at2"/>
<dbReference type="PRINTS" id="PR00507">
    <property type="entry name" value="N12N6MTFRASE"/>
</dbReference>
<dbReference type="InterPro" id="IPR002052">
    <property type="entry name" value="DNA_methylase_N6_adenine_CS"/>
</dbReference>
<dbReference type="InterPro" id="IPR050210">
    <property type="entry name" value="tRNA_Adenine-N(6)_MTase"/>
</dbReference>
<dbReference type="InterPro" id="IPR029063">
    <property type="entry name" value="SAM-dependent_MTases_sf"/>
</dbReference>
<dbReference type="AlphaFoldDB" id="A0A263HAW8"/>
<accession>A0A263HAW8</accession>
<dbReference type="GO" id="GO:0003676">
    <property type="term" value="F:nucleic acid binding"/>
    <property type="evidence" value="ECO:0007669"/>
    <property type="project" value="InterPro"/>
</dbReference>
<keyword evidence="1 6" id="KW-0963">Cytoplasm</keyword>
<dbReference type="HAMAP" id="MF_01872">
    <property type="entry name" value="tRNA_methyltr_YfiC"/>
    <property type="match status" value="1"/>
</dbReference>
<comment type="function">
    <text evidence="6">Specifically methylates the adenine in position 37 of tRNA(1)(Val) (anticodon cmo5UAC).</text>
</comment>
<evidence type="ECO:0000313" key="8">
    <source>
        <dbReference type="EMBL" id="OZN24590.1"/>
    </source>
</evidence>
<evidence type="ECO:0000256" key="1">
    <source>
        <dbReference type="ARBA" id="ARBA00022490"/>
    </source>
</evidence>
<reference evidence="8 10" key="1">
    <citation type="submission" date="2017-07" db="EMBL/GenBank/DDBJ databases">
        <title>Virulence factors identified in Actinobacillus seminis.</title>
        <authorList>
            <person name="Negrete-Abascal E."/>
            <person name="Vaca-Pacheco S."/>
            <person name="Montes-Garcia F."/>
            <person name="Leyto-Gil A.M."/>
            <person name="Fragoso-Garcia E."/>
            <person name="Carvente-Garcia R."/>
            <person name="Perez-Agueros S."/>
            <person name="Castelan-Sanchez H.G."/>
            <person name="Garcia-Molina A."/>
            <person name="Villamar T.E."/>
            <person name="Vazquez-Cruz C."/>
        </authorList>
    </citation>
    <scope>NUCLEOTIDE SEQUENCE [LARGE SCALE GENOMIC DNA]</scope>
    <source>
        <strain evidence="8 10">ATCC 15768</strain>
    </source>
</reference>
<dbReference type="Proteomes" id="UP000215738">
    <property type="component" value="Unassembled WGS sequence"/>
</dbReference>